<accession>A0ACB8TTA8</accession>
<protein>
    <submittedName>
        <fullName evidence="1">Uncharacterized protein</fullName>
    </submittedName>
</protein>
<reference evidence="1" key="1">
    <citation type="journal article" date="2021" name="Environ. Microbiol.">
        <title>Gene family expansions and transcriptome signatures uncover fungal adaptations to wood decay.</title>
        <authorList>
            <person name="Hage H."/>
            <person name="Miyauchi S."/>
            <person name="Viragh M."/>
            <person name="Drula E."/>
            <person name="Min B."/>
            <person name="Chaduli D."/>
            <person name="Navarro D."/>
            <person name="Favel A."/>
            <person name="Norest M."/>
            <person name="Lesage-Meessen L."/>
            <person name="Balint B."/>
            <person name="Merenyi Z."/>
            <person name="de Eugenio L."/>
            <person name="Morin E."/>
            <person name="Martinez A.T."/>
            <person name="Baldrian P."/>
            <person name="Stursova M."/>
            <person name="Martinez M.J."/>
            <person name="Novotny C."/>
            <person name="Magnuson J.K."/>
            <person name="Spatafora J.W."/>
            <person name="Maurice S."/>
            <person name="Pangilinan J."/>
            <person name="Andreopoulos W."/>
            <person name="LaButti K."/>
            <person name="Hundley H."/>
            <person name="Na H."/>
            <person name="Kuo A."/>
            <person name="Barry K."/>
            <person name="Lipzen A."/>
            <person name="Henrissat B."/>
            <person name="Riley R."/>
            <person name="Ahrendt S."/>
            <person name="Nagy L.G."/>
            <person name="Grigoriev I.V."/>
            <person name="Martin F."/>
            <person name="Rosso M.N."/>
        </authorList>
    </citation>
    <scope>NUCLEOTIDE SEQUENCE</scope>
    <source>
        <strain evidence="1">CBS 384.51</strain>
    </source>
</reference>
<evidence type="ECO:0000313" key="1">
    <source>
        <dbReference type="EMBL" id="KAI0085201.1"/>
    </source>
</evidence>
<dbReference type="Proteomes" id="UP001055072">
    <property type="component" value="Unassembled WGS sequence"/>
</dbReference>
<keyword evidence="2" id="KW-1185">Reference proteome</keyword>
<sequence>MDSLDEFESRAFAETVAAHSNPSPHGPFPLSFNEVEAVFAPILSLNLSQASQSAVDGSPGVASVLLNAIATRIDICAESPHALDADTLPAFRQELSELRKAISDVRGRVPIIEQRKAELLGTLTELQHQAESLEQQPAALTNPVTFDSGKLPISLLLTAS</sequence>
<dbReference type="EMBL" id="MU274933">
    <property type="protein sequence ID" value="KAI0085201.1"/>
    <property type="molecule type" value="Genomic_DNA"/>
</dbReference>
<name>A0ACB8TTA8_9APHY</name>
<evidence type="ECO:0000313" key="2">
    <source>
        <dbReference type="Proteomes" id="UP001055072"/>
    </source>
</evidence>
<organism evidence="1 2">
    <name type="scientific">Irpex rosettiformis</name>
    <dbReference type="NCBI Taxonomy" id="378272"/>
    <lineage>
        <taxon>Eukaryota</taxon>
        <taxon>Fungi</taxon>
        <taxon>Dikarya</taxon>
        <taxon>Basidiomycota</taxon>
        <taxon>Agaricomycotina</taxon>
        <taxon>Agaricomycetes</taxon>
        <taxon>Polyporales</taxon>
        <taxon>Irpicaceae</taxon>
        <taxon>Irpex</taxon>
    </lineage>
</organism>
<comment type="caution">
    <text evidence="1">The sequence shown here is derived from an EMBL/GenBank/DDBJ whole genome shotgun (WGS) entry which is preliminary data.</text>
</comment>
<gene>
    <name evidence="1" type="ORF">BDY19DRAFT_996914</name>
</gene>
<proteinExistence type="predicted"/>